<dbReference type="InterPro" id="IPR000276">
    <property type="entry name" value="GPCR_Rhodpsn"/>
</dbReference>
<comment type="subcellular location">
    <subcellularLocation>
        <location evidence="1">Membrane</location>
    </subcellularLocation>
</comment>
<keyword evidence="4 5" id="KW-0472">Membrane</keyword>
<keyword evidence="3 5" id="KW-1133">Transmembrane helix</keyword>
<evidence type="ECO:0000256" key="5">
    <source>
        <dbReference type="SAM" id="Phobius"/>
    </source>
</evidence>
<dbReference type="PROSITE" id="PS50262">
    <property type="entry name" value="G_PROTEIN_RECEP_F1_2"/>
    <property type="match status" value="1"/>
</dbReference>
<evidence type="ECO:0000256" key="1">
    <source>
        <dbReference type="ARBA" id="ARBA00004370"/>
    </source>
</evidence>
<evidence type="ECO:0000313" key="8">
    <source>
        <dbReference type="Proteomes" id="UP000271098"/>
    </source>
</evidence>
<evidence type="ECO:0000256" key="4">
    <source>
        <dbReference type="ARBA" id="ARBA00023136"/>
    </source>
</evidence>
<reference evidence="9" key="1">
    <citation type="submission" date="2016-06" db="UniProtKB">
        <authorList>
            <consortium name="WormBaseParasite"/>
        </authorList>
    </citation>
    <scope>IDENTIFICATION</scope>
</reference>
<keyword evidence="2 5" id="KW-0812">Transmembrane</keyword>
<name>A0A183D798_9BILA</name>
<evidence type="ECO:0000256" key="3">
    <source>
        <dbReference type="ARBA" id="ARBA00022989"/>
    </source>
</evidence>
<dbReference type="PRINTS" id="PR00237">
    <property type="entry name" value="GPCRRHODOPSN"/>
</dbReference>
<accession>A0A183D798</accession>
<dbReference type="InterPro" id="IPR017452">
    <property type="entry name" value="GPCR_Rhodpsn_7TM"/>
</dbReference>
<dbReference type="Proteomes" id="UP000271098">
    <property type="component" value="Unassembled WGS sequence"/>
</dbReference>
<sequence length="126" mass="14637">MSMNFSEVCLTQQQMRMHGNEAEKYLQRFVYPCIAAFGITGNVLNLTVLLNRSMRSRSNSFLAALAIADIVFLSLLIPNILANYPIFTYNYTYRYFYFRIKIHLLSFANWSSSAAICRRLVHSKFN</sequence>
<dbReference type="PANTHER" id="PTHR46895">
    <property type="entry name" value="PROTEIN CBG20548-RELATED"/>
    <property type="match status" value="1"/>
</dbReference>
<dbReference type="GO" id="GO:0008528">
    <property type="term" value="F:G protein-coupled peptide receptor activity"/>
    <property type="evidence" value="ECO:0007669"/>
    <property type="project" value="InterPro"/>
</dbReference>
<evidence type="ECO:0000256" key="2">
    <source>
        <dbReference type="ARBA" id="ARBA00022692"/>
    </source>
</evidence>
<dbReference type="WBParaSite" id="GPUH_0000459601-mRNA-1">
    <property type="protein sequence ID" value="GPUH_0000459601-mRNA-1"/>
    <property type="gene ID" value="GPUH_0000459601"/>
</dbReference>
<dbReference type="SUPFAM" id="SSF81321">
    <property type="entry name" value="Family A G protein-coupled receptor-like"/>
    <property type="match status" value="1"/>
</dbReference>
<proteinExistence type="predicted"/>
<reference evidence="7 8" key="2">
    <citation type="submission" date="2018-11" db="EMBL/GenBank/DDBJ databases">
        <authorList>
            <consortium name="Pathogen Informatics"/>
        </authorList>
    </citation>
    <scope>NUCLEOTIDE SEQUENCE [LARGE SCALE GENOMIC DNA]</scope>
</reference>
<dbReference type="InterPro" id="IPR019427">
    <property type="entry name" value="7TM_GPCR_serpentine_rcpt_Srw"/>
</dbReference>
<feature type="domain" description="G-protein coupled receptors family 1 profile" evidence="6">
    <location>
        <begin position="41"/>
        <end position="126"/>
    </location>
</feature>
<evidence type="ECO:0000313" key="7">
    <source>
        <dbReference type="EMBL" id="VDK46046.1"/>
    </source>
</evidence>
<dbReference type="Pfam" id="PF10324">
    <property type="entry name" value="7TM_GPCR_Srw"/>
    <property type="match status" value="1"/>
</dbReference>
<gene>
    <name evidence="7" type="ORF">GPUH_LOCUS4588</name>
</gene>
<dbReference type="AlphaFoldDB" id="A0A183D798"/>
<dbReference type="OrthoDB" id="10011262at2759"/>
<organism evidence="9">
    <name type="scientific">Gongylonema pulchrum</name>
    <dbReference type="NCBI Taxonomy" id="637853"/>
    <lineage>
        <taxon>Eukaryota</taxon>
        <taxon>Metazoa</taxon>
        <taxon>Ecdysozoa</taxon>
        <taxon>Nematoda</taxon>
        <taxon>Chromadorea</taxon>
        <taxon>Rhabditida</taxon>
        <taxon>Spirurina</taxon>
        <taxon>Spiruromorpha</taxon>
        <taxon>Spiruroidea</taxon>
        <taxon>Gongylonematidae</taxon>
        <taxon>Gongylonema</taxon>
    </lineage>
</organism>
<keyword evidence="8" id="KW-1185">Reference proteome</keyword>
<dbReference type="GO" id="GO:0016020">
    <property type="term" value="C:membrane"/>
    <property type="evidence" value="ECO:0007669"/>
    <property type="project" value="UniProtKB-SubCell"/>
</dbReference>
<protein>
    <submittedName>
        <fullName evidence="9">G_PROTEIN_RECEP_F1_2 domain-containing protein</fullName>
    </submittedName>
</protein>
<dbReference type="PANTHER" id="PTHR46895:SF4">
    <property type="entry name" value="G-PROTEIN COUPLED RECEPTORS FAMILY 1 PROFILE DOMAIN-CONTAINING PROTEIN"/>
    <property type="match status" value="1"/>
</dbReference>
<feature type="transmembrane region" description="Helical" evidence="5">
    <location>
        <begin position="29"/>
        <end position="49"/>
    </location>
</feature>
<dbReference type="EMBL" id="UYRT01008843">
    <property type="protein sequence ID" value="VDK46046.1"/>
    <property type="molecule type" value="Genomic_DNA"/>
</dbReference>
<evidence type="ECO:0000259" key="6">
    <source>
        <dbReference type="PROSITE" id="PS50262"/>
    </source>
</evidence>
<dbReference type="Gene3D" id="1.20.1070.10">
    <property type="entry name" value="Rhodopsin 7-helix transmembrane proteins"/>
    <property type="match status" value="1"/>
</dbReference>
<feature type="transmembrane region" description="Helical" evidence="5">
    <location>
        <begin position="61"/>
        <end position="82"/>
    </location>
</feature>
<evidence type="ECO:0000313" key="9">
    <source>
        <dbReference type="WBParaSite" id="GPUH_0000459601-mRNA-1"/>
    </source>
</evidence>